<organism evidence="1 2">
    <name type="scientific">Brachybacterium epidermidis</name>
    <dbReference type="NCBI Taxonomy" id="2781983"/>
    <lineage>
        <taxon>Bacteria</taxon>
        <taxon>Bacillati</taxon>
        <taxon>Actinomycetota</taxon>
        <taxon>Actinomycetes</taxon>
        <taxon>Micrococcales</taxon>
        <taxon>Dermabacteraceae</taxon>
        <taxon>Brachybacterium</taxon>
    </lineage>
</organism>
<dbReference type="RefSeq" id="WP_193866461.1">
    <property type="nucleotide sequence ID" value="NZ_JADEYR010000013.1"/>
</dbReference>
<reference evidence="1 2" key="1">
    <citation type="submission" date="2020-10" db="EMBL/GenBank/DDBJ databases">
        <title>Draft genome and description of Brachybacterium epidermidis sp nov.</title>
        <authorList>
            <person name="Boxberger M."/>
            <person name="La Scola B."/>
        </authorList>
    </citation>
    <scope>NUCLEOTIDE SEQUENCE [LARGE SCALE GENOMIC DNA]</scope>
    <source>
        <strain evidence="1 2">Marseille-Q2903</strain>
    </source>
</reference>
<gene>
    <name evidence="1" type="ORF">IOE58_11140</name>
</gene>
<comment type="caution">
    <text evidence="1">The sequence shown here is derived from an EMBL/GenBank/DDBJ whole genome shotgun (WGS) entry which is preliminary data.</text>
</comment>
<proteinExistence type="predicted"/>
<dbReference type="EMBL" id="JADEYR010000013">
    <property type="protein sequence ID" value="MBE9404715.1"/>
    <property type="molecule type" value="Genomic_DNA"/>
</dbReference>
<accession>A0ABR9W5M1</accession>
<name>A0ABR9W5M1_9MICO</name>
<evidence type="ECO:0000313" key="2">
    <source>
        <dbReference type="Proteomes" id="UP000644727"/>
    </source>
</evidence>
<sequence length="79" mass="8552">MTGDEPTPVVDTTWTVGEVMALPAAQAVLAPLFAQMPISQDEEMQKMIEQMPLNRLSGLGGLDRAMIQQQLVDQVNAAL</sequence>
<protein>
    <submittedName>
        <fullName evidence="1">Uncharacterized protein</fullName>
    </submittedName>
</protein>
<keyword evidence="2" id="KW-1185">Reference proteome</keyword>
<dbReference type="Proteomes" id="UP000644727">
    <property type="component" value="Unassembled WGS sequence"/>
</dbReference>
<evidence type="ECO:0000313" key="1">
    <source>
        <dbReference type="EMBL" id="MBE9404715.1"/>
    </source>
</evidence>